<comment type="caution">
    <text evidence="2">The sequence shown here is derived from an EMBL/GenBank/DDBJ whole genome shotgun (WGS) entry which is preliminary data.</text>
</comment>
<dbReference type="Proteomes" id="UP000319130">
    <property type="component" value="Unassembled WGS sequence"/>
</dbReference>
<dbReference type="EMBL" id="SOIZ01000205">
    <property type="protein sequence ID" value="TET62110.1"/>
    <property type="molecule type" value="Genomic_DNA"/>
</dbReference>
<proteinExistence type="predicted"/>
<gene>
    <name evidence="2" type="ORF">E3J48_04740</name>
</gene>
<accession>A0A523W507</accession>
<reference evidence="2 3" key="1">
    <citation type="submission" date="2019-03" db="EMBL/GenBank/DDBJ databases">
        <title>Metabolic potential of uncultured bacteria and archaea associated with petroleum seepage in deep-sea sediments.</title>
        <authorList>
            <person name="Dong X."/>
            <person name="Hubert C."/>
        </authorList>
    </citation>
    <scope>NUCLEOTIDE SEQUENCE [LARGE SCALE GENOMIC DNA]</scope>
    <source>
        <strain evidence="2">E29_bin52</strain>
    </source>
</reference>
<keyword evidence="1" id="KW-0472">Membrane</keyword>
<sequence>MAERTIRMIVEKRLRWHKLEVIVLWSIIAVGAVLVVIGIDIYFHVGELTITQYLSTIAIENFVVS</sequence>
<organism evidence="2 3">
    <name type="scientific">Aerophobetes bacterium</name>
    <dbReference type="NCBI Taxonomy" id="2030807"/>
    <lineage>
        <taxon>Bacteria</taxon>
        <taxon>Candidatus Aerophobota</taxon>
    </lineage>
</organism>
<feature type="transmembrane region" description="Helical" evidence="1">
    <location>
        <begin position="21"/>
        <end position="45"/>
    </location>
</feature>
<protein>
    <submittedName>
        <fullName evidence="2">Uncharacterized protein</fullName>
    </submittedName>
</protein>
<evidence type="ECO:0000313" key="2">
    <source>
        <dbReference type="EMBL" id="TET62110.1"/>
    </source>
</evidence>
<keyword evidence="1" id="KW-0812">Transmembrane</keyword>
<dbReference type="AlphaFoldDB" id="A0A523W507"/>
<evidence type="ECO:0000256" key="1">
    <source>
        <dbReference type="SAM" id="Phobius"/>
    </source>
</evidence>
<evidence type="ECO:0000313" key="3">
    <source>
        <dbReference type="Proteomes" id="UP000319130"/>
    </source>
</evidence>
<name>A0A523W507_UNCAE</name>
<keyword evidence="1" id="KW-1133">Transmembrane helix</keyword>